<reference evidence="1 2" key="1">
    <citation type="submission" date="2018-01" db="EMBL/GenBank/DDBJ databases">
        <title>Genome sequence of the PGP bacterium Paenibacillus illinoisensis E3.</title>
        <authorList>
            <person name="Rolli E."/>
            <person name="Marasco R."/>
            <person name="Bessem C."/>
            <person name="Michoud G."/>
            <person name="Gaiarsa S."/>
            <person name="Borin S."/>
            <person name="Daffonchio D."/>
        </authorList>
    </citation>
    <scope>NUCLEOTIDE SEQUENCE [LARGE SCALE GENOMIC DNA]</scope>
    <source>
        <strain evidence="1 2">E3</strain>
    </source>
</reference>
<name>A0A2W0CJ00_9BACL</name>
<gene>
    <name evidence="1" type="ORF">PIL02S_03446</name>
</gene>
<dbReference type="AlphaFoldDB" id="A0A2W0CJ00"/>
<dbReference type="EMBL" id="PRLG01000020">
    <property type="protein sequence ID" value="PYY28295.1"/>
    <property type="molecule type" value="Genomic_DNA"/>
</dbReference>
<protein>
    <submittedName>
        <fullName evidence="1">Uncharacterized protein</fullName>
    </submittedName>
</protein>
<evidence type="ECO:0000313" key="1">
    <source>
        <dbReference type="EMBL" id="PYY28295.1"/>
    </source>
</evidence>
<dbReference type="Proteomes" id="UP000247459">
    <property type="component" value="Unassembled WGS sequence"/>
</dbReference>
<organism evidence="1 2">
    <name type="scientific">Paenibacillus illinoisensis</name>
    <dbReference type="NCBI Taxonomy" id="59845"/>
    <lineage>
        <taxon>Bacteria</taxon>
        <taxon>Bacillati</taxon>
        <taxon>Bacillota</taxon>
        <taxon>Bacilli</taxon>
        <taxon>Bacillales</taxon>
        <taxon>Paenibacillaceae</taxon>
        <taxon>Paenibacillus</taxon>
    </lineage>
</organism>
<accession>A0A2W0CJ00</accession>
<comment type="caution">
    <text evidence="1">The sequence shown here is derived from an EMBL/GenBank/DDBJ whole genome shotgun (WGS) entry which is preliminary data.</text>
</comment>
<proteinExistence type="predicted"/>
<evidence type="ECO:0000313" key="2">
    <source>
        <dbReference type="Proteomes" id="UP000247459"/>
    </source>
</evidence>
<sequence length="58" mass="6724">MHNDKIILIMMQELSGFNHIRSEVIDYCYSSVCSLYGLQGDKELVLEEVNRGLTEIFK</sequence>